<comment type="caution">
    <text evidence="1">The sequence shown here is derived from an EMBL/GenBank/DDBJ whole genome shotgun (WGS) entry which is preliminary data.</text>
</comment>
<accession>A0ACC1JVQ4</accession>
<sequence length="201" mass="20384">MPYAQLDLTRITAVQALDNKVDCGQCVKVCNAKDDAKFVYVLAVDLGGRGLDLSKPSFGRLFPLDDGIGPATWAPVDNSHCAGIWTLPPSPPQTSTPPQAPAAPSAPQPASMPPATPDSSTKADSPTTTDGQNNAAYPALSSRNLPADSSSSAPASFGNRISLNANDRHGDESDDGDDTSGASGLVASVAAALAAAVAVLI</sequence>
<reference evidence="1" key="1">
    <citation type="submission" date="2022-07" db="EMBL/GenBank/DDBJ databases">
        <title>Phylogenomic reconstructions and comparative analyses of Kickxellomycotina fungi.</title>
        <authorList>
            <person name="Reynolds N.K."/>
            <person name="Stajich J.E."/>
            <person name="Barry K."/>
            <person name="Grigoriev I.V."/>
            <person name="Crous P."/>
            <person name="Smith M.E."/>
        </authorList>
    </citation>
    <scope>NUCLEOTIDE SEQUENCE</scope>
    <source>
        <strain evidence="1">CBS 109366</strain>
    </source>
</reference>
<proteinExistence type="predicted"/>
<evidence type="ECO:0000313" key="1">
    <source>
        <dbReference type="EMBL" id="KAJ2768138.1"/>
    </source>
</evidence>
<dbReference type="EMBL" id="JANBUJ010001250">
    <property type="protein sequence ID" value="KAJ2768138.1"/>
    <property type="molecule type" value="Genomic_DNA"/>
</dbReference>
<dbReference type="Proteomes" id="UP001140234">
    <property type="component" value="Unassembled WGS sequence"/>
</dbReference>
<organism evidence="1 2">
    <name type="scientific">Coemansia nantahalensis</name>
    <dbReference type="NCBI Taxonomy" id="2789366"/>
    <lineage>
        <taxon>Eukaryota</taxon>
        <taxon>Fungi</taxon>
        <taxon>Fungi incertae sedis</taxon>
        <taxon>Zoopagomycota</taxon>
        <taxon>Kickxellomycotina</taxon>
        <taxon>Kickxellomycetes</taxon>
        <taxon>Kickxellales</taxon>
        <taxon>Kickxellaceae</taxon>
        <taxon>Coemansia</taxon>
    </lineage>
</organism>
<keyword evidence="2" id="KW-1185">Reference proteome</keyword>
<name>A0ACC1JVQ4_9FUNG</name>
<evidence type="ECO:0000313" key="2">
    <source>
        <dbReference type="Proteomes" id="UP001140234"/>
    </source>
</evidence>
<gene>
    <name evidence="1" type="ORF">IWQ57_003663</name>
</gene>
<protein>
    <submittedName>
        <fullName evidence="1">Uncharacterized protein</fullName>
    </submittedName>
</protein>